<evidence type="ECO:0000256" key="8">
    <source>
        <dbReference type="ARBA" id="ARBA00023204"/>
    </source>
</evidence>
<dbReference type="PROSITE" id="PS51192">
    <property type="entry name" value="HELICASE_ATP_BIND_1"/>
    <property type="match status" value="1"/>
</dbReference>
<dbReference type="InterPro" id="IPR036101">
    <property type="entry name" value="CarD-like/TRCF_RID_sf"/>
</dbReference>
<keyword evidence="1 9" id="KW-0963">Cytoplasm</keyword>
<dbReference type="Pfam" id="PF17757">
    <property type="entry name" value="UvrB_inter"/>
    <property type="match status" value="1"/>
</dbReference>
<dbReference type="GO" id="GO:0000716">
    <property type="term" value="P:transcription-coupled nucleotide-excision repair, DNA damage recognition"/>
    <property type="evidence" value="ECO:0007669"/>
    <property type="project" value="UniProtKB-UniRule"/>
</dbReference>
<name>A0A0G1NQG0_9BACT</name>
<comment type="similarity">
    <text evidence="9">In the C-terminal section; belongs to the helicase family. RecG subfamily.</text>
</comment>
<feature type="domain" description="Helicase ATP-binding" evidence="10">
    <location>
        <begin position="340"/>
        <end position="501"/>
    </location>
</feature>
<dbReference type="Gene3D" id="3.30.2060.10">
    <property type="entry name" value="Penicillin-binding protein 1b domain"/>
    <property type="match status" value="1"/>
</dbReference>
<feature type="domain" description="Helicase C-terminal" evidence="11">
    <location>
        <begin position="522"/>
        <end position="675"/>
    </location>
</feature>
<dbReference type="CDD" id="cd17991">
    <property type="entry name" value="DEXHc_TRCF"/>
    <property type="match status" value="1"/>
</dbReference>
<keyword evidence="6 9" id="KW-0067">ATP-binding</keyword>
<dbReference type="InterPro" id="IPR004576">
    <property type="entry name" value="Mfd"/>
</dbReference>
<dbReference type="Pfam" id="PF02559">
    <property type="entry name" value="CarD_TRCF_RID"/>
    <property type="match status" value="1"/>
</dbReference>
<evidence type="ECO:0000256" key="6">
    <source>
        <dbReference type="ARBA" id="ARBA00022840"/>
    </source>
</evidence>
<comment type="caution">
    <text evidence="12">The sequence shown here is derived from an EMBL/GenBank/DDBJ whole genome shotgun (WGS) entry which is preliminary data.</text>
</comment>
<dbReference type="SMART" id="SM00490">
    <property type="entry name" value="HELICc"/>
    <property type="match status" value="1"/>
</dbReference>
<dbReference type="GO" id="GO:0006355">
    <property type="term" value="P:regulation of DNA-templated transcription"/>
    <property type="evidence" value="ECO:0007669"/>
    <property type="project" value="UniProtKB-UniRule"/>
</dbReference>
<evidence type="ECO:0000313" key="13">
    <source>
        <dbReference type="Proteomes" id="UP000034569"/>
    </source>
</evidence>
<evidence type="ECO:0000256" key="3">
    <source>
        <dbReference type="ARBA" id="ARBA00022763"/>
    </source>
</evidence>
<dbReference type="InterPro" id="IPR041471">
    <property type="entry name" value="UvrB_inter"/>
</dbReference>
<dbReference type="InterPro" id="IPR014001">
    <property type="entry name" value="Helicase_ATP-bd"/>
</dbReference>
<dbReference type="InterPro" id="IPR001650">
    <property type="entry name" value="Helicase_C-like"/>
</dbReference>
<dbReference type="PANTHER" id="PTHR47964">
    <property type="entry name" value="ATP-DEPENDENT DNA HELICASE HOMOLOG RECG, CHLOROPLASTIC"/>
    <property type="match status" value="1"/>
</dbReference>
<keyword evidence="4 9" id="KW-0378">Hydrolase</keyword>
<proteinExistence type="inferred from homology"/>
<dbReference type="SMART" id="SM00487">
    <property type="entry name" value="DEXDc"/>
    <property type="match status" value="1"/>
</dbReference>
<dbReference type="EMBL" id="LCLU01000010">
    <property type="protein sequence ID" value="KKU22562.1"/>
    <property type="molecule type" value="Genomic_DNA"/>
</dbReference>
<evidence type="ECO:0000259" key="10">
    <source>
        <dbReference type="PROSITE" id="PS51192"/>
    </source>
</evidence>
<keyword evidence="3 9" id="KW-0227">DNA damage</keyword>
<comment type="similarity">
    <text evidence="9">In the N-terminal section; belongs to the UvrB family.</text>
</comment>
<comment type="function">
    <text evidence="9">Couples transcription and DNA repair by recognizing RNA polymerase (RNAP) stalled at DNA lesions. Mediates ATP-dependent release of RNAP and its truncated transcript from the DNA, and recruitment of nucleotide excision repair machinery to the damaged site.</text>
</comment>
<evidence type="ECO:0000256" key="4">
    <source>
        <dbReference type="ARBA" id="ARBA00022801"/>
    </source>
</evidence>
<dbReference type="PANTHER" id="PTHR47964:SF1">
    <property type="entry name" value="ATP-DEPENDENT DNA HELICASE HOMOLOG RECG, CHLOROPLASTIC"/>
    <property type="match status" value="1"/>
</dbReference>
<dbReference type="Pfam" id="PF00270">
    <property type="entry name" value="DEAD"/>
    <property type="match status" value="1"/>
</dbReference>
<dbReference type="GO" id="GO:0003678">
    <property type="term" value="F:DNA helicase activity"/>
    <property type="evidence" value="ECO:0007669"/>
    <property type="project" value="TreeGrafter"/>
</dbReference>
<gene>
    <name evidence="9" type="primary">mfd</name>
    <name evidence="12" type="ORF">UX33_C0010G0009</name>
</gene>
<dbReference type="SUPFAM" id="SSF52540">
    <property type="entry name" value="P-loop containing nucleoside triphosphate hydrolases"/>
    <property type="match status" value="3"/>
</dbReference>
<evidence type="ECO:0000256" key="2">
    <source>
        <dbReference type="ARBA" id="ARBA00022741"/>
    </source>
</evidence>
<dbReference type="InterPro" id="IPR027417">
    <property type="entry name" value="P-loop_NTPase"/>
</dbReference>
<dbReference type="InterPro" id="IPR011545">
    <property type="entry name" value="DEAD/DEAH_box_helicase_dom"/>
</dbReference>
<evidence type="ECO:0000256" key="9">
    <source>
        <dbReference type="HAMAP-Rule" id="MF_00969"/>
    </source>
</evidence>
<dbReference type="Pfam" id="PF00271">
    <property type="entry name" value="Helicase_C"/>
    <property type="match status" value="1"/>
</dbReference>
<comment type="subcellular location">
    <subcellularLocation>
        <location evidence="9">Cytoplasm</location>
    </subcellularLocation>
</comment>
<dbReference type="SMART" id="SM01058">
    <property type="entry name" value="CarD_TRCF"/>
    <property type="match status" value="1"/>
</dbReference>
<dbReference type="HAMAP" id="MF_00969">
    <property type="entry name" value="TRCF"/>
    <property type="match status" value="1"/>
</dbReference>
<evidence type="ECO:0000259" key="11">
    <source>
        <dbReference type="PROSITE" id="PS51194"/>
    </source>
</evidence>
<evidence type="ECO:0000256" key="1">
    <source>
        <dbReference type="ARBA" id="ARBA00022490"/>
    </source>
</evidence>
<dbReference type="PROSITE" id="PS51194">
    <property type="entry name" value="HELICASE_CTER"/>
    <property type="match status" value="1"/>
</dbReference>
<protein>
    <recommendedName>
        <fullName evidence="9">Transcription-repair-coupling factor</fullName>
        <shortName evidence="9">TRCF</shortName>
        <ecNumber evidence="9">3.6.4.-</ecNumber>
    </recommendedName>
</protein>
<reference evidence="12 13" key="1">
    <citation type="journal article" date="2015" name="Nature">
        <title>rRNA introns, odd ribosomes, and small enigmatic genomes across a large radiation of phyla.</title>
        <authorList>
            <person name="Brown C.T."/>
            <person name="Hug L.A."/>
            <person name="Thomas B.C."/>
            <person name="Sharon I."/>
            <person name="Castelle C.J."/>
            <person name="Singh A."/>
            <person name="Wilkins M.J."/>
            <person name="Williams K.H."/>
            <person name="Banfield J.F."/>
        </authorList>
    </citation>
    <scope>NUCLEOTIDE SEQUENCE [LARGE SCALE GENOMIC DNA]</scope>
</reference>
<dbReference type="Proteomes" id="UP000034569">
    <property type="component" value="Unassembled WGS sequence"/>
</dbReference>
<evidence type="ECO:0000313" key="12">
    <source>
        <dbReference type="EMBL" id="KKU22562.1"/>
    </source>
</evidence>
<dbReference type="EC" id="3.6.4.-" evidence="9"/>
<dbReference type="Gene3D" id="3.40.50.300">
    <property type="entry name" value="P-loop containing nucleotide triphosphate hydrolases"/>
    <property type="match status" value="2"/>
</dbReference>
<keyword evidence="8 9" id="KW-0234">DNA repair</keyword>
<dbReference type="Gene3D" id="2.40.10.170">
    <property type="match status" value="1"/>
</dbReference>
<dbReference type="GO" id="GO:0016787">
    <property type="term" value="F:hydrolase activity"/>
    <property type="evidence" value="ECO:0007669"/>
    <property type="project" value="UniProtKB-KW"/>
</dbReference>
<dbReference type="GO" id="GO:0005524">
    <property type="term" value="F:ATP binding"/>
    <property type="evidence" value="ECO:0007669"/>
    <property type="project" value="UniProtKB-UniRule"/>
</dbReference>
<accession>A0A0G1NQG0</accession>
<organism evidence="12 13">
    <name type="scientific">Candidatus Azambacteria bacterium GW2011_GWC1_46_13</name>
    <dbReference type="NCBI Taxonomy" id="1618619"/>
    <lineage>
        <taxon>Bacteria</taxon>
        <taxon>Candidatus Azamiibacteriota</taxon>
    </lineage>
</organism>
<dbReference type="InterPro" id="IPR003711">
    <property type="entry name" value="CarD-like/TRCF_RID"/>
</dbReference>
<sequence>MKREQDETTNEILIAGLTPYFLEKPLFWFRENLTKIKLSAKTQSWWRNRTLFLKKDQKIALSSFLRRLDELGYEKVQKVSDPLHNNFSSRNLRILSETRSNDEAVSAKQIQRGGATKSQPKFSNCSRKGYYAKGLMPGEFSRLGGTIEIFPVNSSRPLRIDFFGNRIENVAVLPKKINDEDRLLILNRKIGSKKKAELLKNLLPGDYVVHVDHGIGIYRGITVQDGTNYCVIEYAPPREGKEPDRLYVPENQLGKIDRYVGFTQPKIHRLGGELWLKMKKRIKEDVEKFARELLETYAKREITRRTPYPPDDQIQKEFEQSFEHIETEDQLQAIREIKNDMESERPMDRLICGDVGFGKTEVALRAAFKAAWSGRQVTVLCPTTILADQHFQTFQERLKNFPLRLGVLSRFESKKKQRETIAKMAEGKIDVVIGTHRLLSKDVVFKNLGLLIIDEEQKFGVRQKEKLKKFRNEIDILSLSATPIPRTLQFSLFGLRSLSLISTPPPGRRQIETKILPYSKETIKKAIEEELNRKGQIYFLHNRVETIGKAARNLKQLVPKAKIAVAHGKMSEEELRQAMNDFRQNKFNVLAATTIIENGLDLPQVNTLIVTNCARLGLAQSYQIRGRIGRSHKKAYAYFFYGEQKLEGKALMRLEALKRAEALGSGYRLAEADLEIRGAGNILGKQQSGNINQIGLNLYCHILNEAVEQIKQISENIK</sequence>
<keyword evidence="5" id="KW-0347">Helicase</keyword>
<dbReference type="SUPFAM" id="SSF141259">
    <property type="entry name" value="CarD-like"/>
    <property type="match status" value="1"/>
</dbReference>
<evidence type="ECO:0000256" key="5">
    <source>
        <dbReference type="ARBA" id="ARBA00022806"/>
    </source>
</evidence>
<keyword evidence="2 9" id="KW-0547">Nucleotide-binding</keyword>
<dbReference type="GO" id="GO:0003684">
    <property type="term" value="F:damaged DNA binding"/>
    <property type="evidence" value="ECO:0007669"/>
    <property type="project" value="InterPro"/>
</dbReference>
<keyword evidence="7 9" id="KW-0238">DNA-binding</keyword>
<evidence type="ECO:0000256" key="7">
    <source>
        <dbReference type="ARBA" id="ARBA00023125"/>
    </source>
</evidence>
<dbReference type="AlphaFoldDB" id="A0A0G1NQG0"/>
<dbReference type="PATRIC" id="fig|1618619.3.peg.254"/>
<dbReference type="InterPro" id="IPR047112">
    <property type="entry name" value="RecG/Mfd"/>
</dbReference>
<dbReference type="GO" id="GO:0005737">
    <property type="term" value="C:cytoplasm"/>
    <property type="evidence" value="ECO:0007669"/>
    <property type="project" value="UniProtKB-SubCell"/>
</dbReference>